<comment type="caution">
    <text evidence="3">The sequence shown here is derived from an EMBL/GenBank/DDBJ whole genome shotgun (WGS) entry which is preliminary data.</text>
</comment>
<feature type="region of interest" description="Disordered" evidence="1">
    <location>
        <begin position="416"/>
        <end position="470"/>
    </location>
</feature>
<accession>A0A8J4BSU8</accession>
<feature type="compositionally biased region" description="Low complexity" evidence="1">
    <location>
        <begin position="446"/>
        <end position="461"/>
    </location>
</feature>
<feature type="region of interest" description="Disordered" evidence="1">
    <location>
        <begin position="151"/>
        <end position="223"/>
    </location>
</feature>
<organism evidence="3 4">
    <name type="scientific">Volvox africanus</name>
    <dbReference type="NCBI Taxonomy" id="51714"/>
    <lineage>
        <taxon>Eukaryota</taxon>
        <taxon>Viridiplantae</taxon>
        <taxon>Chlorophyta</taxon>
        <taxon>core chlorophytes</taxon>
        <taxon>Chlorophyceae</taxon>
        <taxon>CS clade</taxon>
        <taxon>Chlamydomonadales</taxon>
        <taxon>Volvocaceae</taxon>
        <taxon>Volvox</taxon>
    </lineage>
</organism>
<reference evidence="3" key="1">
    <citation type="journal article" date="2021" name="Proc. Natl. Acad. Sci. U.S.A.">
        <title>Three genomes in the algal genus Volvox reveal the fate of a haploid sex-determining region after a transition to homothallism.</title>
        <authorList>
            <person name="Yamamoto K."/>
            <person name="Hamaji T."/>
            <person name="Kawai-Toyooka H."/>
            <person name="Matsuzaki R."/>
            <person name="Takahashi F."/>
            <person name="Nishimura Y."/>
            <person name="Kawachi M."/>
            <person name="Noguchi H."/>
            <person name="Minakuchi Y."/>
            <person name="Umen J.G."/>
            <person name="Toyoda A."/>
            <person name="Nozaki H."/>
        </authorList>
    </citation>
    <scope>NUCLEOTIDE SEQUENCE</scope>
    <source>
        <strain evidence="3">NIES-3780</strain>
    </source>
</reference>
<feature type="region of interest" description="Disordered" evidence="1">
    <location>
        <begin position="46"/>
        <end position="85"/>
    </location>
</feature>
<name>A0A8J4BSU8_9CHLO</name>
<feature type="transmembrane region" description="Helical" evidence="2">
    <location>
        <begin position="1517"/>
        <end position="1538"/>
    </location>
</feature>
<feature type="region of interest" description="Disordered" evidence="1">
    <location>
        <begin position="1109"/>
        <end position="1130"/>
    </location>
</feature>
<feature type="region of interest" description="Disordered" evidence="1">
    <location>
        <begin position="1013"/>
        <end position="1034"/>
    </location>
</feature>
<feature type="compositionally biased region" description="Basic and acidic residues" evidence="1">
    <location>
        <begin position="7"/>
        <end position="17"/>
    </location>
</feature>
<evidence type="ECO:0000256" key="1">
    <source>
        <dbReference type="SAM" id="MobiDB-lite"/>
    </source>
</evidence>
<dbReference type="Proteomes" id="UP000747399">
    <property type="component" value="Unassembled WGS sequence"/>
</dbReference>
<feature type="compositionally biased region" description="Polar residues" evidence="1">
    <location>
        <begin position="1013"/>
        <end position="1022"/>
    </location>
</feature>
<feature type="region of interest" description="Disordered" evidence="1">
    <location>
        <begin position="1"/>
        <end position="25"/>
    </location>
</feature>
<evidence type="ECO:0000313" key="4">
    <source>
        <dbReference type="Proteomes" id="UP000747399"/>
    </source>
</evidence>
<gene>
    <name evidence="3" type="ORF">Vafri_18636</name>
</gene>
<dbReference type="EMBL" id="BNCO01000069">
    <property type="protein sequence ID" value="GIL64752.1"/>
    <property type="molecule type" value="Genomic_DNA"/>
</dbReference>
<keyword evidence="2" id="KW-0472">Membrane</keyword>
<feature type="compositionally biased region" description="Pro residues" evidence="1">
    <location>
        <begin position="832"/>
        <end position="846"/>
    </location>
</feature>
<feature type="transmembrane region" description="Helical" evidence="2">
    <location>
        <begin position="1490"/>
        <end position="1510"/>
    </location>
</feature>
<evidence type="ECO:0000313" key="3">
    <source>
        <dbReference type="EMBL" id="GIL64752.1"/>
    </source>
</evidence>
<proteinExistence type="predicted"/>
<keyword evidence="2" id="KW-1133">Transmembrane helix</keyword>
<evidence type="ECO:0000256" key="2">
    <source>
        <dbReference type="SAM" id="Phobius"/>
    </source>
</evidence>
<keyword evidence="2" id="KW-0812">Transmembrane</keyword>
<keyword evidence="4" id="KW-1185">Reference proteome</keyword>
<feature type="compositionally biased region" description="Polar residues" evidence="1">
    <location>
        <begin position="158"/>
        <end position="189"/>
    </location>
</feature>
<feature type="compositionally biased region" description="Polar residues" evidence="1">
    <location>
        <begin position="200"/>
        <end position="212"/>
    </location>
</feature>
<feature type="region of interest" description="Disordered" evidence="1">
    <location>
        <begin position="818"/>
        <end position="846"/>
    </location>
</feature>
<sequence>MRKKCERRASHVQDVRELASQQMGRGQEVLKDGALLDTRSVLEQAASTTSSSSALTTLSRTALTTSSPSHAALEDEDARHPLPQGCGDVESLNGLVFRTCSHAATPAAFTELAVGASSTTSQPGSRPRLLNRLYLRQPTADKVIGGSASFLASSSSGDQNRGAESSGNSSIPVSTLSTRPDGSRTTSINGIGAGRGVSTGHETAQGSSIRTDGSSSRASGSRGKRLALVNLRVATSPGGHQLVNGPIGAATATAAAGMGAGAGMHPSGDGKTDDDLDVFLSDEGEQSVTVAADPDLVDTAASAHHLERAPVISAFVPMAPTTISAAAITTQSTNSKKTTPATSSIPSCVVDSGLGTSAANAVPSSSSHPDGEVIAGTITDGLAQSIPFCITAPLQASAKPPSYRCTSILEHDSPVGAGTASLPAAQDGSGPTPPVTPLCAPSRKVAPAARTSPAASSAQESAEQERSLAAVKVARRPATTGACRIRMKLHSSTPEQLRPSMLAPLAKLLLPYNWLLHGLAVRHGCLELMLDYTYLDAGAEEVQQPLDSEIDSVLTDNDAAVIGASDLQVAQLMSYLHQLGLCDPSIEPVVSVQINTQMRRVQWREHGATVIVDPHVARQHPLIVDSIAHEGQMPSPGPAVAVSAVPPEQPAWQTSGAWLCQADPTRLSVTNASLNTIPDPAPVCLVVTCSAPADEAVLYVGVSRTGLHGCTVRSLGRFLPVRELQHLSTAAVQVNAVDMAAESPTSAAAAQPAIDWTTATATAAAAGPDGEVFIVLVESLPRHSGLLQVELRIGETSDSWSAHVSLPHHAPLINGAVDSDPELPLEGSPVSPGAPPLPLTTPLQPPPRPPWAAPEYGTREVISAVAPVLLLRACTCTLARDCRCTHVRTGMVDGAASSGVTGETAHGVCTMIEASNISAELAGLRARILANCAAATVARTVAVVAAADPALAATGAHLNGQDGAEASRQFISDLGLLLDVAACSEVEMEDVSTLLDYPSYSREVQSLLRQQLGLTGSGSTSPHGEGNDGGGADVDTTAVLLRQHMADTAATLLAGCMELYLPYTARLVVSSATSRLRLCSEEVLRDAVAAGDGEMLSRLDGLFRVIGEEPSSSSLPRASEGGDSAGGRVGEGDALVSTLTTMVAQASSGSLCPPLRGRTHSSDQHCDEDVAAPAAPAPADGLRTAEPRTLLPAISTVTTSVDWSRCDHDCDSVRAPLRVCLSDGAVEQQHLNNSYPQHVLRGWVACPRGGAEASPFSRFGPFSDSGRSARGLGFHQSGCVSTAPACIDCSRLVCLEPPRVTLRDLWPVLEPSIPSPFILRLADSQPVQPVRYQRFLTGSRTADGTEVRAITSRVLQEGRGGLWHAVDAGAPGGTLAIGRAAIEGSAPAPKTVGKSIQVPKPEAIQPPGELSCRGRSCSEEVFQCLIAGADRRTGGKLLLATVAAEATATPAAALLREYGKQLLACFTGFSSPHLEQAFWFNTATRLQVMYRLYAAITIVLLSLSVARAFLKDGLAAAAFMSFYQGGQALLLAVFGLLGDGRPERLFGAVAACMVLRAVCHSLLSRGLAPLPSFVLPVCRTWADVFNEGAAKAVVEQVRGVLLRENLTNQSWSARTSFFDGVPTWGEG</sequence>
<feature type="compositionally biased region" description="Low complexity" evidence="1">
    <location>
        <begin position="46"/>
        <end position="67"/>
    </location>
</feature>
<protein>
    <submittedName>
        <fullName evidence="3">Uncharacterized protein</fullName>
    </submittedName>
</protein>